<evidence type="ECO:0000313" key="4">
    <source>
        <dbReference type="Proteomes" id="UP000589351"/>
    </source>
</evidence>
<dbReference type="AlphaFoldDB" id="A0A6V7RQD9"/>
<keyword evidence="2" id="KW-0812">Transmembrane</keyword>
<comment type="caution">
    <text evidence="3">The sequence shown here is derived from an EMBL/GenBank/DDBJ whole genome shotgun (WGS) entry which is preliminary data.</text>
</comment>
<evidence type="ECO:0000256" key="2">
    <source>
        <dbReference type="SAM" id="Phobius"/>
    </source>
</evidence>
<keyword evidence="4" id="KW-1185">Reference proteome</keyword>
<sequence length="133" mass="15645">MFLKSEDDERNTHKKKFHFDGIKVVIGFVVGFVTPEIARFLNERVIENETLLNISNVSQIGLAFVFALIMLFVTFRVEFVDEEEQEKKQQTGEQNEITDKLSEYHRAKEKGQKEKMKVIEKWLKEHGVTLKKK</sequence>
<gene>
    <name evidence="3" type="ORF">JEODO184_02008</name>
</gene>
<keyword evidence="2" id="KW-0472">Membrane</keyword>
<reference evidence="3 4" key="1">
    <citation type="submission" date="2020-07" db="EMBL/GenBank/DDBJ databases">
        <authorList>
            <person name="Criscuolo A."/>
        </authorList>
    </citation>
    <scope>NUCLEOTIDE SEQUENCE [LARGE SCALE GENOMIC DNA]</scope>
    <source>
        <strain evidence="3">CIP111649</strain>
    </source>
</reference>
<dbReference type="EMBL" id="CAJEWD010000008">
    <property type="protein sequence ID" value="CAD2080743.1"/>
    <property type="molecule type" value="Genomic_DNA"/>
</dbReference>
<keyword evidence="2" id="KW-1133">Transmembrane helix</keyword>
<feature type="region of interest" description="Disordered" evidence="1">
    <location>
        <begin position="85"/>
        <end position="104"/>
    </location>
</feature>
<proteinExistence type="predicted"/>
<accession>A0A6V7RQD9</accession>
<dbReference type="Proteomes" id="UP000589351">
    <property type="component" value="Unassembled WGS sequence"/>
</dbReference>
<protein>
    <submittedName>
        <fullName evidence="3">Uncharacterized protein</fullName>
    </submittedName>
</protein>
<evidence type="ECO:0000256" key="1">
    <source>
        <dbReference type="SAM" id="MobiDB-lite"/>
    </source>
</evidence>
<evidence type="ECO:0000313" key="3">
    <source>
        <dbReference type="EMBL" id="CAD2080743.1"/>
    </source>
</evidence>
<organism evidence="3 4">
    <name type="scientific">Jeotgalicoccus meleagridis</name>
    <dbReference type="NCBI Taxonomy" id="2759181"/>
    <lineage>
        <taxon>Bacteria</taxon>
        <taxon>Bacillati</taxon>
        <taxon>Bacillota</taxon>
        <taxon>Bacilli</taxon>
        <taxon>Bacillales</taxon>
        <taxon>Staphylococcaceae</taxon>
        <taxon>Jeotgalicoccus</taxon>
    </lineage>
</organism>
<dbReference type="RefSeq" id="WP_185126502.1">
    <property type="nucleotide sequence ID" value="NZ_CAJEWD010000008.1"/>
</dbReference>
<feature type="transmembrane region" description="Helical" evidence="2">
    <location>
        <begin position="60"/>
        <end position="79"/>
    </location>
</feature>
<name>A0A6V7RQD9_9STAP</name>
<feature type="transmembrane region" description="Helical" evidence="2">
    <location>
        <begin position="21"/>
        <end position="40"/>
    </location>
</feature>